<sequence>MNLASWSRARRPASPRSRSGASARGRRRNLGRAFRSGGDRACDNQEALALVLVHGGNQALQLRLEVVVRRLHVLCPSSVLEPETSLSA</sequence>
<organism evidence="2">
    <name type="scientific">Roseomonas mucosa</name>
    <dbReference type="NCBI Taxonomy" id="207340"/>
    <lineage>
        <taxon>Bacteria</taxon>
        <taxon>Pseudomonadati</taxon>
        <taxon>Pseudomonadota</taxon>
        <taxon>Alphaproteobacteria</taxon>
        <taxon>Acetobacterales</taxon>
        <taxon>Roseomonadaceae</taxon>
        <taxon>Roseomonas</taxon>
    </lineage>
</organism>
<dbReference type="AlphaFoldDB" id="A0A4Y1N3D8"/>
<feature type="region of interest" description="Disordered" evidence="1">
    <location>
        <begin position="1"/>
        <end position="38"/>
    </location>
</feature>
<proteinExistence type="predicted"/>
<protein>
    <submittedName>
        <fullName evidence="2">Uncharacterized protein</fullName>
    </submittedName>
</protein>
<name>A0A4Y1N3D8_9PROT</name>
<feature type="compositionally biased region" description="Low complexity" evidence="1">
    <location>
        <begin position="14"/>
        <end position="23"/>
    </location>
</feature>
<evidence type="ECO:0000313" key="2">
    <source>
        <dbReference type="EMBL" id="AWV24334.1"/>
    </source>
</evidence>
<evidence type="ECO:0000256" key="1">
    <source>
        <dbReference type="SAM" id="MobiDB-lite"/>
    </source>
</evidence>
<gene>
    <name evidence="2" type="ORF">RADP37_05026</name>
</gene>
<reference evidence="2" key="1">
    <citation type="submission" date="2017-12" db="EMBL/GenBank/DDBJ databases">
        <authorList>
            <person name="Martens C."/>
            <person name="Dahlstrom E."/>
            <person name="Barbian K."/>
            <person name="Sykora L."/>
            <person name="Ricklefs S."/>
            <person name="Bruno D."/>
            <person name="Anzick I."/>
            <person name="Myles I."/>
            <person name="Datta S.K."/>
        </authorList>
    </citation>
    <scope>NUCLEOTIDE SEQUENCE</scope>
    <source>
        <strain evidence="2">AD2</strain>
    </source>
</reference>
<accession>A0A4Y1N3D8</accession>
<dbReference type="EMBL" id="CP025189">
    <property type="protein sequence ID" value="AWV24334.1"/>
    <property type="molecule type" value="Genomic_DNA"/>
</dbReference>